<accession>A0A392MBF2</accession>
<protein>
    <recommendedName>
        <fullName evidence="3">CCHC-type domain-containing protein</fullName>
    </recommendedName>
</protein>
<gene>
    <name evidence="4" type="ORF">A2U01_0005674</name>
</gene>
<dbReference type="InterPro" id="IPR001878">
    <property type="entry name" value="Znf_CCHC"/>
</dbReference>
<evidence type="ECO:0000259" key="3">
    <source>
        <dbReference type="PROSITE" id="PS50158"/>
    </source>
</evidence>
<keyword evidence="1" id="KW-0862">Zinc</keyword>
<dbReference type="GO" id="GO:0008270">
    <property type="term" value="F:zinc ion binding"/>
    <property type="evidence" value="ECO:0007669"/>
    <property type="project" value="UniProtKB-KW"/>
</dbReference>
<organism evidence="4 5">
    <name type="scientific">Trifolium medium</name>
    <dbReference type="NCBI Taxonomy" id="97028"/>
    <lineage>
        <taxon>Eukaryota</taxon>
        <taxon>Viridiplantae</taxon>
        <taxon>Streptophyta</taxon>
        <taxon>Embryophyta</taxon>
        <taxon>Tracheophyta</taxon>
        <taxon>Spermatophyta</taxon>
        <taxon>Magnoliopsida</taxon>
        <taxon>eudicotyledons</taxon>
        <taxon>Gunneridae</taxon>
        <taxon>Pentapetalae</taxon>
        <taxon>rosids</taxon>
        <taxon>fabids</taxon>
        <taxon>Fabales</taxon>
        <taxon>Fabaceae</taxon>
        <taxon>Papilionoideae</taxon>
        <taxon>50 kb inversion clade</taxon>
        <taxon>NPAAA clade</taxon>
        <taxon>Hologalegina</taxon>
        <taxon>IRL clade</taxon>
        <taxon>Trifolieae</taxon>
        <taxon>Trifolium</taxon>
    </lineage>
</organism>
<dbReference type="GO" id="GO:0003676">
    <property type="term" value="F:nucleic acid binding"/>
    <property type="evidence" value="ECO:0007669"/>
    <property type="project" value="InterPro"/>
</dbReference>
<evidence type="ECO:0000313" key="4">
    <source>
        <dbReference type="EMBL" id="MCH84837.1"/>
    </source>
</evidence>
<dbReference type="PROSITE" id="PS50158">
    <property type="entry name" value="ZF_CCHC"/>
    <property type="match status" value="1"/>
</dbReference>
<dbReference type="EMBL" id="LXQA010007466">
    <property type="protein sequence ID" value="MCH84837.1"/>
    <property type="molecule type" value="Genomic_DNA"/>
</dbReference>
<keyword evidence="1" id="KW-0863">Zinc-finger</keyword>
<feature type="region of interest" description="Disordered" evidence="2">
    <location>
        <begin position="39"/>
        <end position="65"/>
    </location>
</feature>
<feature type="domain" description="CCHC-type" evidence="3">
    <location>
        <begin position="20"/>
        <end position="35"/>
    </location>
</feature>
<keyword evidence="1" id="KW-0479">Metal-binding</keyword>
<evidence type="ECO:0000256" key="1">
    <source>
        <dbReference type="PROSITE-ProRule" id="PRU00047"/>
    </source>
</evidence>
<dbReference type="AlphaFoldDB" id="A0A392MBF2"/>
<reference evidence="4 5" key="1">
    <citation type="journal article" date="2018" name="Front. Plant Sci.">
        <title>Red Clover (Trifolium pratense) and Zigzag Clover (T. medium) - A Picture of Genomic Similarities and Differences.</title>
        <authorList>
            <person name="Dluhosova J."/>
            <person name="Istvanek J."/>
            <person name="Nedelnik J."/>
            <person name="Repkova J."/>
        </authorList>
    </citation>
    <scope>NUCLEOTIDE SEQUENCE [LARGE SCALE GENOMIC DNA]</scope>
    <source>
        <strain evidence="5">cv. 10/8</strain>
        <tissue evidence="4">Leaf</tissue>
    </source>
</reference>
<evidence type="ECO:0000256" key="2">
    <source>
        <dbReference type="SAM" id="MobiDB-lite"/>
    </source>
</evidence>
<proteinExistence type="predicted"/>
<evidence type="ECO:0000313" key="5">
    <source>
        <dbReference type="Proteomes" id="UP000265520"/>
    </source>
</evidence>
<dbReference type="InterPro" id="IPR036875">
    <property type="entry name" value="Znf_CCHC_sf"/>
</dbReference>
<comment type="caution">
    <text evidence="4">The sequence shown here is derived from an EMBL/GenBank/DDBJ whole genome shotgun (WGS) entry which is preliminary data.</text>
</comment>
<dbReference type="SUPFAM" id="SSF57756">
    <property type="entry name" value="Retrovirus zinc finger-like domains"/>
    <property type="match status" value="1"/>
</dbReference>
<name>A0A392MBF2_9FABA</name>
<keyword evidence="5" id="KW-1185">Reference proteome</keyword>
<sequence>MFTIKGRKYNIEYEGLHLLCLTCGKFGHYKEGCPDKSMNVGQHGEGSRRNQNEVRANGLTDGGVDGPWRVVQK</sequence>
<dbReference type="Proteomes" id="UP000265520">
    <property type="component" value="Unassembled WGS sequence"/>
</dbReference>